<accession>A0ACC2D3K7</accession>
<dbReference type="EMBL" id="CM055098">
    <property type="protein sequence ID" value="KAJ7548865.1"/>
    <property type="molecule type" value="Genomic_DNA"/>
</dbReference>
<evidence type="ECO:0000313" key="1">
    <source>
        <dbReference type="EMBL" id="KAJ7548865.1"/>
    </source>
</evidence>
<keyword evidence="2" id="KW-1185">Reference proteome</keyword>
<gene>
    <name evidence="1" type="ORF">O6H91_07G031200</name>
</gene>
<evidence type="ECO:0000313" key="2">
    <source>
        <dbReference type="Proteomes" id="UP001162992"/>
    </source>
</evidence>
<dbReference type="Proteomes" id="UP001162992">
    <property type="component" value="Chromosome 7"/>
</dbReference>
<sequence>MESLLSRGMNRGRICRHSEVEVESNRRCSSGRSISMPSSRWSSPERAQVQTVSEKSASRENESASIVNSRRVQSSRIILKNPERCRGHQKGCSKLQEEGDVLKLLAYRRAPEKVSSYGSSVRVTPVLNVPTCLSPSIKNGKSSKSKLEKFRELFLLKKENPPKVSLGSDVMGD</sequence>
<reference evidence="2" key="1">
    <citation type="journal article" date="2024" name="Proc. Natl. Acad. Sci. U.S.A.">
        <title>Extraordinary preservation of gene collinearity over three hundred million years revealed in homosporous lycophytes.</title>
        <authorList>
            <person name="Li C."/>
            <person name="Wickell D."/>
            <person name="Kuo L.Y."/>
            <person name="Chen X."/>
            <person name="Nie B."/>
            <person name="Liao X."/>
            <person name="Peng D."/>
            <person name="Ji J."/>
            <person name="Jenkins J."/>
            <person name="Williams M."/>
            <person name="Shu S."/>
            <person name="Plott C."/>
            <person name="Barry K."/>
            <person name="Rajasekar S."/>
            <person name="Grimwood J."/>
            <person name="Han X."/>
            <person name="Sun S."/>
            <person name="Hou Z."/>
            <person name="He W."/>
            <person name="Dai G."/>
            <person name="Sun C."/>
            <person name="Schmutz J."/>
            <person name="Leebens-Mack J.H."/>
            <person name="Li F.W."/>
            <person name="Wang L."/>
        </authorList>
    </citation>
    <scope>NUCLEOTIDE SEQUENCE [LARGE SCALE GENOMIC DNA]</scope>
    <source>
        <strain evidence="2">cv. PW_Plant_1</strain>
    </source>
</reference>
<comment type="caution">
    <text evidence="1">The sequence shown here is derived from an EMBL/GenBank/DDBJ whole genome shotgun (WGS) entry which is preliminary data.</text>
</comment>
<proteinExistence type="predicted"/>
<organism evidence="1 2">
    <name type="scientific">Diphasiastrum complanatum</name>
    <name type="common">Issler's clubmoss</name>
    <name type="synonym">Lycopodium complanatum</name>
    <dbReference type="NCBI Taxonomy" id="34168"/>
    <lineage>
        <taxon>Eukaryota</taxon>
        <taxon>Viridiplantae</taxon>
        <taxon>Streptophyta</taxon>
        <taxon>Embryophyta</taxon>
        <taxon>Tracheophyta</taxon>
        <taxon>Lycopodiopsida</taxon>
        <taxon>Lycopodiales</taxon>
        <taxon>Lycopodiaceae</taxon>
        <taxon>Lycopodioideae</taxon>
        <taxon>Diphasiastrum</taxon>
    </lineage>
</organism>
<protein>
    <submittedName>
        <fullName evidence="1">Uncharacterized protein</fullName>
    </submittedName>
</protein>
<name>A0ACC2D3K7_DIPCM</name>